<feature type="region of interest" description="Disordered" evidence="1">
    <location>
        <begin position="97"/>
        <end position="121"/>
    </location>
</feature>
<feature type="domain" description="DUF676" evidence="3">
    <location>
        <begin position="126"/>
        <end position="356"/>
    </location>
</feature>
<dbReference type="PANTHER" id="PTHR12482:SF62">
    <property type="entry name" value="LIPASE ROG1-RELATED"/>
    <property type="match status" value="1"/>
</dbReference>
<feature type="region of interest" description="Disordered" evidence="1">
    <location>
        <begin position="475"/>
        <end position="499"/>
    </location>
</feature>
<keyword evidence="2" id="KW-0812">Transmembrane</keyword>
<dbReference type="EMBL" id="BDSP01000097">
    <property type="protein sequence ID" value="GAX15879.1"/>
    <property type="molecule type" value="Genomic_DNA"/>
</dbReference>
<dbReference type="InterPro" id="IPR007751">
    <property type="entry name" value="DUF676_lipase-like"/>
</dbReference>
<dbReference type="AlphaFoldDB" id="A0A1Z5JPJ4"/>
<reference evidence="4 5" key="1">
    <citation type="journal article" date="2015" name="Plant Cell">
        <title>Oil accumulation by the oleaginous diatom Fistulifera solaris as revealed by the genome and transcriptome.</title>
        <authorList>
            <person name="Tanaka T."/>
            <person name="Maeda Y."/>
            <person name="Veluchamy A."/>
            <person name="Tanaka M."/>
            <person name="Abida H."/>
            <person name="Marechal E."/>
            <person name="Bowler C."/>
            <person name="Muto M."/>
            <person name="Sunaga Y."/>
            <person name="Tanaka M."/>
            <person name="Yoshino T."/>
            <person name="Taniguchi T."/>
            <person name="Fukuda Y."/>
            <person name="Nemoto M."/>
            <person name="Matsumoto M."/>
            <person name="Wong P.S."/>
            <person name="Aburatani S."/>
            <person name="Fujibuchi W."/>
        </authorList>
    </citation>
    <scope>NUCLEOTIDE SEQUENCE [LARGE SCALE GENOMIC DNA]</scope>
    <source>
        <strain evidence="4 5">JPCC DA0580</strain>
    </source>
</reference>
<evidence type="ECO:0000256" key="1">
    <source>
        <dbReference type="SAM" id="MobiDB-lite"/>
    </source>
</evidence>
<organism evidence="4 5">
    <name type="scientific">Fistulifera solaris</name>
    <name type="common">Oleaginous diatom</name>
    <dbReference type="NCBI Taxonomy" id="1519565"/>
    <lineage>
        <taxon>Eukaryota</taxon>
        <taxon>Sar</taxon>
        <taxon>Stramenopiles</taxon>
        <taxon>Ochrophyta</taxon>
        <taxon>Bacillariophyta</taxon>
        <taxon>Bacillariophyceae</taxon>
        <taxon>Bacillariophycidae</taxon>
        <taxon>Naviculales</taxon>
        <taxon>Naviculaceae</taxon>
        <taxon>Fistulifera</taxon>
    </lineage>
</organism>
<keyword evidence="2" id="KW-1133">Transmembrane helix</keyword>
<evidence type="ECO:0000256" key="2">
    <source>
        <dbReference type="SAM" id="Phobius"/>
    </source>
</evidence>
<feature type="compositionally biased region" description="Basic and acidic residues" evidence="1">
    <location>
        <begin position="481"/>
        <end position="491"/>
    </location>
</feature>
<gene>
    <name evidence="4" type="ORF">FisN_2Lh390</name>
</gene>
<evidence type="ECO:0000313" key="4">
    <source>
        <dbReference type="EMBL" id="GAX15879.1"/>
    </source>
</evidence>
<evidence type="ECO:0000259" key="3">
    <source>
        <dbReference type="Pfam" id="PF05057"/>
    </source>
</evidence>
<dbReference type="InParanoid" id="A0A1Z5JPJ4"/>
<feature type="compositionally biased region" description="Acidic residues" evidence="1">
    <location>
        <begin position="97"/>
        <end position="112"/>
    </location>
</feature>
<comment type="caution">
    <text evidence="4">The sequence shown here is derived from an EMBL/GenBank/DDBJ whole genome shotgun (WGS) entry which is preliminary data.</text>
</comment>
<keyword evidence="2" id="KW-0472">Membrane</keyword>
<keyword evidence="5" id="KW-1185">Reference proteome</keyword>
<evidence type="ECO:0000313" key="5">
    <source>
        <dbReference type="Proteomes" id="UP000198406"/>
    </source>
</evidence>
<name>A0A1Z5JPJ4_FISSO</name>
<dbReference type="InterPro" id="IPR044294">
    <property type="entry name" value="Lipase-like"/>
</dbReference>
<dbReference type="Pfam" id="PF05057">
    <property type="entry name" value="DUF676"/>
    <property type="match status" value="1"/>
</dbReference>
<feature type="transmembrane region" description="Helical" evidence="2">
    <location>
        <begin position="14"/>
        <end position="37"/>
    </location>
</feature>
<sequence length="588" mass="65762">MDTFLLSWYQTDSINALCANNIVIMVFLLLLGLYMGFLPSHSVNGMTWFSQFVLTKSQQRVSILRSSTLSSEDWWKDLAPPFSLADEVDENDEDDVYASMGEDDEDESDFSESSEFSSPEQRPTVTHFCFLVHGHRGYSRDLSYLQHKMERVAKEVNRKRKRERIKRLSNLTAEERAAELECAVHELVVHAVVCNERKTDDGVANGGERLVEEMITTIREEMSKRRPFASPDNLQNVTISIIGNSLGGIYSRYAIAKLSAWCDPQDSTSSVLILDGKYALHLNVFCTTATPHLGIAGHTFFPIPRTAEIGVAHALGETGRDLFRVNDLLKRMATTDEFLRPLRAFRKRIAYANAYATDFPVPVRTAAFLSESSSYPHHFVQDGDDADKLVVDDNGLVIATLHTLAQHVVDKDSNNSVGDDENDELVEMSRSLDSLGWKKVFIDVRNMIPSIPLPSVPKISLPTVLIRKNRTVSTDESDTLETVKQEDKDDVNVGGETRSDPVNLLKQKGNVVSSSDLAAALSTHPLFGEEILRWPRGHNMIVAFSRDPVSTYLNKGGRPVVNSLATELVDTIFGWNQSEVKEQCSIQC</sequence>
<dbReference type="SUPFAM" id="SSF53474">
    <property type="entry name" value="alpha/beta-Hydrolases"/>
    <property type="match status" value="1"/>
</dbReference>
<dbReference type="OrthoDB" id="273452at2759"/>
<dbReference type="PANTHER" id="PTHR12482">
    <property type="entry name" value="LIPASE ROG1-RELATED-RELATED"/>
    <property type="match status" value="1"/>
</dbReference>
<proteinExistence type="predicted"/>
<dbReference type="InterPro" id="IPR029058">
    <property type="entry name" value="AB_hydrolase_fold"/>
</dbReference>
<protein>
    <recommendedName>
        <fullName evidence="3">DUF676 domain-containing protein</fullName>
    </recommendedName>
</protein>
<dbReference type="Proteomes" id="UP000198406">
    <property type="component" value="Unassembled WGS sequence"/>
</dbReference>
<accession>A0A1Z5JPJ4</accession>